<evidence type="ECO:0000313" key="4">
    <source>
        <dbReference type="Proteomes" id="UP000297527"/>
    </source>
</evidence>
<feature type="coiled-coil region" evidence="1">
    <location>
        <begin position="162"/>
        <end position="189"/>
    </location>
</feature>
<keyword evidence="4" id="KW-1185">Reference proteome</keyword>
<reference evidence="3 4" key="1">
    <citation type="submission" date="2017-12" db="EMBL/GenBank/DDBJ databases">
        <title>Comparative genomics of Botrytis spp.</title>
        <authorList>
            <person name="Valero-Jimenez C.A."/>
            <person name="Tapia P."/>
            <person name="Veloso J."/>
            <person name="Silva-Moreno E."/>
            <person name="Staats M."/>
            <person name="Valdes J.H."/>
            <person name="Van Kan J.A.L."/>
        </authorList>
    </citation>
    <scope>NUCLEOTIDE SEQUENCE [LARGE SCALE GENOMIC DNA]</scope>
    <source>
        <strain evidence="3 4">MUCL11595</strain>
    </source>
</reference>
<feature type="compositionally biased region" description="Polar residues" evidence="2">
    <location>
        <begin position="230"/>
        <end position="274"/>
    </location>
</feature>
<accession>A0A4Z1HSB7</accession>
<keyword evidence="1" id="KW-0175">Coiled coil</keyword>
<comment type="caution">
    <text evidence="3">The sequence shown here is derived from an EMBL/GenBank/DDBJ whole genome shotgun (WGS) entry which is preliminary data.</text>
</comment>
<dbReference type="EMBL" id="PQXN01000259">
    <property type="protein sequence ID" value="TGO47873.1"/>
    <property type="molecule type" value="Genomic_DNA"/>
</dbReference>
<evidence type="ECO:0000256" key="1">
    <source>
        <dbReference type="SAM" id="Coils"/>
    </source>
</evidence>
<name>A0A4Z1HSB7_9HELO</name>
<dbReference type="Proteomes" id="UP000297527">
    <property type="component" value="Unassembled WGS sequence"/>
</dbReference>
<gene>
    <name evidence="3" type="ORF">BCON_0260g00090</name>
</gene>
<proteinExistence type="predicted"/>
<feature type="region of interest" description="Disordered" evidence="2">
    <location>
        <begin position="1"/>
        <end position="38"/>
    </location>
</feature>
<protein>
    <submittedName>
        <fullName evidence="3">Uncharacterized protein</fullName>
    </submittedName>
</protein>
<dbReference type="AlphaFoldDB" id="A0A4Z1HSB7"/>
<sequence length="309" mass="34447">MEPNNLYRGPNPSIQTMKSREMVDQQVGGESSSKGYSLPVDPSSKCAFDHLTKSQTSVDVYLPGSIDWKSVKGWGSKLLEDSDIEMEMGVAGHGNVMTQGTINPVAITQLQDELEDTKKELDKQRATSVPSKDEITLPKRMSLPQLMEMFPAVGDQINAKINQKLGDAREEYEMELKKLQDEHNDELLRIGAVASETESKLHKTEEKLRGLAVFGQRYPNESFGNVLPGIQNSQGPSRNTTNSRQDLNPPAQSVNYQTPQAFAFGSPTTLTNPFRNKGFANGDGQKRECDEPIQPEFGRDVKRVKREQF</sequence>
<evidence type="ECO:0000256" key="2">
    <source>
        <dbReference type="SAM" id="MobiDB-lite"/>
    </source>
</evidence>
<organism evidence="3 4">
    <name type="scientific">Botryotinia convoluta</name>
    <dbReference type="NCBI Taxonomy" id="54673"/>
    <lineage>
        <taxon>Eukaryota</taxon>
        <taxon>Fungi</taxon>
        <taxon>Dikarya</taxon>
        <taxon>Ascomycota</taxon>
        <taxon>Pezizomycotina</taxon>
        <taxon>Leotiomycetes</taxon>
        <taxon>Helotiales</taxon>
        <taxon>Sclerotiniaceae</taxon>
        <taxon>Botryotinia</taxon>
    </lineage>
</organism>
<feature type="compositionally biased region" description="Basic and acidic residues" evidence="2">
    <location>
        <begin position="297"/>
        <end position="309"/>
    </location>
</feature>
<dbReference type="OrthoDB" id="3526780at2759"/>
<feature type="region of interest" description="Disordered" evidence="2">
    <location>
        <begin position="229"/>
        <end position="309"/>
    </location>
</feature>
<evidence type="ECO:0000313" key="3">
    <source>
        <dbReference type="EMBL" id="TGO47873.1"/>
    </source>
</evidence>